<dbReference type="GO" id="GO:0005886">
    <property type="term" value="C:plasma membrane"/>
    <property type="evidence" value="ECO:0007669"/>
    <property type="project" value="UniProtKB-SubCell"/>
</dbReference>
<keyword evidence="4 7" id="KW-0812">Transmembrane</keyword>
<evidence type="ECO:0000256" key="1">
    <source>
        <dbReference type="ARBA" id="ARBA00004651"/>
    </source>
</evidence>
<protein>
    <recommendedName>
        <fullName evidence="7">UPF0056 membrane protein</fullName>
    </recommendedName>
</protein>
<feature type="transmembrane region" description="Helical" evidence="7">
    <location>
        <begin position="67"/>
        <end position="88"/>
    </location>
</feature>
<evidence type="ECO:0000313" key="8">
    <source>
        <dbReference type="EMBL" id="QUD86665.1"/>
    </source>
</evidence>
<dbReference type="PANTHER" id="PTHR33508">
    <property type="entry name" value="UPF0056 MEMBRANE PROTEIN YHCE"/>
    <property type="match status" value="1"/>
</dbReference>
<keyword evidence="9" id="KW-1185">Reference proteome</keyword>
<sequence length="232" mass="24724">MSLAELSVNFFVALFALIDPVGNVPLFAAATVGATPAGRRRLAAYIALFSLVFLTLIYFSGLSILQFFGISMPAFRIAGGILLFLLGLDMVRDDFTARFADESEEGAEPLSTSAYARRRFERLVVPFAMPLLIGPGAISTVVIYAAEAKDFGIRGMGAGVGVIAAIALSILVSFWMTSLISRALGRIGMTIVVRILGLILCAMAVQFIIAGVAASTHNLVRHDAVSPYETDK</sequence>
<dbReference type="NCBIfam" id="TIGR00427">
    <property type="entry name" value="NAAT family transporter"/>
    <property type="match status" value="1"/>
</dbReference>
<dbReference type="RefSeq" id="WP_211936717.1">
    <property type="nucleotide sequence ID" value="NZ_CP073078.1"/>
</dbReference>
<organism evidence="8 9">
    <name type="scientific">Phenylobacterium montanum</name>
    <dbReference type="NCBI Taxonomy" id="2823693"/>
    <lineage>
        <taxon>Bacteria</taxon>
        <taxon>Pseudomonadati</taxon>
        <taxon>Pseudomonadota</taxon>
        <taxon>Alphaproteobacteria</taxon>
        <taxon>Caulobacterales</taxon>
        <taxon>Caulobacteraceae</taxon>
        <taxon>Phenylobacterium</taxon>
    </lineage>
</organism>
<dbReference type="KEGG" id="caul:KCG34_16475"/>
<comment type="subcellular location">
    <subcellularLocation>
        <location evidence="1 7">Cell membrane</location>
        <topology evidence="1 7">Multi-pass membrane protein</topology>
    </subcellularLocation>
</comment>
<dbReference type="InterPro" id="IPR002771">
    <property type="entry name" value="Multi_antbiot-R_MarC"/>
</dbReference>
<keyword evidence="3" id="KW-1003">Cell membrane</keyword>
<keyword evidence="6 7" id="KW-0472">Membrane</keyword>
<dbReference type="PANTHER" id="PTHR33508:SF1">
    <property type="entry name" value="UPF0056 MEMBRANE PROTEIN YHCE"/>
    <property type="match status" value="1"/>
</dbReference>
<evidence type="ECO:0000313" key="9">
    <source>
        <dbReference type="Proteomes" id="UP000676409"/>
    </source>
</evidence>
<dbReference type="Proteomes" id="UP000676409">
    <property type="component" value="Chromosome"/>
</dbReference>
<name>A0A975FWN3_9CAUL</name>
<feature type="transmembrane region" description="Helical" evidence="7">
    <location>
        <begin position="42"/>
        <end position="61"/>
    </location>
</feature>
<feature type="transmembrane region" description="Helical" evidence="7">
    <location>
        <begin position="158"/>
        <end position="179"/>
    </location>
</feature>
<proteinExistence type="inferred from homology"/>
<gene>
    <name evidence="8" type="ORF">KCG34_16475</name>
</gene>
<feature type="transmembrane region" description="Helical" evidence="7">
    <location>
        <begin position="191"/>
        <end position="214"/>
    </location>
</feature>
<dbReference type="Pfam" id="PF01914">
    <property type="entry name" value="MarC"/>
    <property type="match status" value="1"/>
</dbReference>
<evidence type="ECO:0000256" key="7">
    <source>
        <dbReference type="RuleBase" id="RU362048"/>
    </source>
</evidence>
<keyword evidence="5 7" id="KW-1133">Transmembrane helix</keyword>
<feature type="transmembrane region" description="Helical" evidence="7">
    <location>
        <begin position="123"/>
        <end position="146"/>
    </location>
</feature>
<evidence type="ECO:0000256" key="5">
    <source>
        <dbReference type="ARBA" id="ARBA00022989"/>
    </source>
</evidence>
<evidence type="ECO:0000256" key="3">
    <source>
        <dbReference type="ARBA" id="ARBA00022475"/>
    </source>
</evidence>
<comment type="similarity">
    <text evidence="2 7">Belongs to the UPF0056 (MarC) family.</text>
</comment>
<evidence type="ECO:0000256" key="2">
    <source>
        <dbReference type="ARBA" id="ARBA00009784"/>
    </source>
</evidence>
<evidence type="ECO:0000256" key="6">
    <source>
        <dbReference type="ARBA" id="ARBA00023136"/>
    </source>
</evidence>
<evidence type="ECO:0000256" key="4">
    <source>
        <dbReference type="ARBA" id="ARBA00022692"/>
    </source>
</evidence>
<accession>A0A975FWN3</accession>
<reference evidence="8" key="1">
    <citation type="submission" date="2021-04" db="EMBL/GenBank/DDBJ databases">
        <title>The complete genome sequence of Caulobacter sp. S6.</title>
        <authorList>
            <person name="Tang Y."/>
            <person name="Ouyang W."/>
            <person name="Liu Q."/>
            <person name="Huang B."/>
            <person name="Guo Z."/>
            <person name="Lei P."/>
        </authorList>
    </citation>
    <scope>NUCLEOTIDE SEQUENCE</scope>
    <source>
        <strain evidence="8">S6</strain>
    </source>
</reference>
<dbReference type="AlphaFoldDB" id="A0A975FWN3"/>
<dbReference type="EMBL" id="CP073078">
    <property type="protein sequence ID" value="QUD86665.1"/>
    <property type="molecule type" value="Genomic_DNA"/>
</dbReference>
<feature type="transmembrane region" description="Helical" evidence="7">
    <location>
        <begin position="6"/>
        <end position="30"/>
    </location>
</feature>